<sequence length="98" mass="11034">ACFVRGTCIDVANEANSLTEYKREALLGGSCDVIVQIKAFSEFKLQIMMQVNSSAGDLQFSSGIEPRQHKFKLGCYPDKQETNEKSMATERYGERQIF</sequence>
<feature type="non-terminal residue" evidence="1">
    <location>
        <position position="1"/>
    </location>
</feature>
<evidence type="ECO:0000313" key="1">
    <source>
        <dbReference type="EMBL" id="GMT09776.1"/>
    </source>
</evidence>
<feature type="non-terminal residue" evidence="1">
    <location>
        <position position="98"/>
    </location>
</feature>
<reference evidence="1" key="1">
    <citation type="submission" date="2023-10" db="EMBL/GenBank/DDBJ databases">
        <title>Genome assembly of Pristionchus species.</title>
        <authorList>
            <person name="Yoshida K."/>
            <person name="Sommer R.J."/>
        </authorList>
    </citation>
    <scope>NUCLEOTIDE SEQUENCE</scope>
    <source>
        <strain evidence="1">RS5133</strain>
    </source>
</reference>
<name>A0AAV5URI7_9BILA</name>
<dbReference type="AlphaFoldDB" id="A0AAV5URI7"/>
<dbReference type="Proteomes" id="UP001432322">
    <property type="component" value="Unassembled WGS sequence"/>
</dbReference>
<accession>A0AAV5URI7</accession>
<organism evidence="1 2">
    <name type="scientific">Pristionchus fissidentatus</name>
    <dbReference type="NCBI Taxonomy" id="1538716"/>
    <lineage>
        <taxon>Eukaryota</taxon>
        <taxon>Metazoa</taxon>
        <taxon>Ecdysozoa</taxon>
        <taxon>Nematoda</taxon>
        <taxon>Chromadorea</taxon>
        <taxon>Rhabditida</taxon>
        <taxon>Rhabditina</taxon>
        <taxon>Diplogasteromorpha</taxon>
        <taxon>Diplogasteroidea</taxon>
        <taxon>Neodiplogasteridae</taxon>
        <taxon>Pristionchus</taxon>
    </lineage>
</organism>
<protein>
    <submittedName>
        <fullName evidence="1">Uncharacterized protein</fullName>
    </submittedName>
</protein>
<proteinExistence type="predicted"/>
<gene>
    <name evidence="1" type="ORF">PFISCL1PPCAC_1073</name>
</gene>
<dbReference type="EMBL" id="BTSY01000001">
    <property type="protein sequence ID" value="GMT09776.1"/>
    <property type="molecule type" value="Genomic_DNA"/>
</dbReference>
<keyword evidence="2" id="KW-1185">Reference proteome</keyword>
<comment type="caution">
    <text evidence="1">The sequence shown here is derived from an EMBL/GenBank/DDBJ whole genome shotgun (WGS) entry which is preliminary data.</text>
</comment>
<evidence type="ECO:0000313" key="2">
    <source>
        <dbReference type="Proteomes" id="UP001432322"/>
    </source>
</evidence>